<dbReference type="CDD" id="cd18870">
    <property type="entry name" value="NUDIX_AcylCoAdiphos_Nudt19"/>
    <property type="match status" value="1"/>
</dbReference>
<evidence type="ECO:0000256" key="4">
    <source>
        <dbReference type="ARBA" id="ARBA00022801"/>
    </source>
</evidence>
<proteinExistence type="predicted"/>
<comment type="cofactor">
    <cofactor evidence="1">
        <name>Mn(2+)</name>
        <dbReference type="ChEBI" id="CHEBI:29035"/>
    </cofactor>
</comment>
<keyword evidence="4" id="KW-0378">Hydrolase</keyword>
<sequence length="271" mass="29423">MTRCARRPIRAIRRCSARPRRTGPPTLPASSACLSARGSAPGCDTGASPLTEGFDNPGGADVVGRARRPVRPRHAASILVWRDGADGPELLMGRRHPSLRFMPDVMVFPGGRVDPADARAPALTELRPETLHGLTRVGTPGIGRACAIAAARELQEETGLVLGEMRGPHVLPDLAVLDYLCRAVTPADRPMRFNARFLIAPAQAAHGKIHGSGELGEIGFYSVEAARRARMARITAMIMEEFLAWHALTPAKRAKRDLIRFVGRDSRRVER</sequence>
<reference evidence="8 9" key="1">
    <citation type="submission" date="2019-01" db="EMBL/GenBank/DDBJ databases">
        <authorList>
            <person name="Chen W.-M."/>
        </authorList>
    </citation>
    <scope>NUCLEOTIDE SEQUENCE [LARGE SCALE GENOMIC DNA]</scope>
    <source>
        <strain evidence="8 9">CCP-6</strain>
    </source>
</reference>
<evidence type="ECO:0000256" key="5">
    <source>
        <dbReference type="ARBA" id="ARBA00022842"/>
    </source>
</evidence>
<dbReference type="Pfam" id="PF00293">
    <property type="entry name" value="NUDIX"/>
    <property type="match status" value="1"/>
</dbReference>
<feature type="domain" description="Nudix hydrolase" evidence="7">
    <location>
        <begin position="71"/>
        <end position="244"/>
    </location>
</feature>
<dbReference type="InterPro" id="IPR039121">
    <property type="entry name" value="NUDT19"/>
</dbReference>
<keyword evidence="5" id="KW-0460">Magnesium</keyword>
<dbReference type="InterPro" id="IPR000086">
    <property type="entry name" value="NUDIX_hydrolase_dom"/>
</dbReference>
<name>A0A437MNG7_9PROT</name>
<dbReference type="OrthoDB" id="7183442at2"/>
<dbReference type="EMBL" id="SACL01000001">
    <property type="protein sequence ID" value="RVT99191.1"/>
    <property type="molecule type" value="Genomic_DNA"/>
</dbReference>
<comment type="caution">
    <text evidence="8">The sequence shown here is derived from an EMBL/GenBank/DDBJ whole genome shotgun (WGS) entry which is preliminary data.</text>
</comment>
<dbReference type="PROSITE" id="PS51462">
    <property type="entry name" value="NUDIX"/>
    <property type="match status" value="1"/>
</dbReference>
<comment type="cofactor">
    <cofactor evidence="2">
        <name>Mg(2+)</name>
        <dbReference type="ChEBI" id="CHEBI:18420"/>
    </cofactor>
</comment>
<dbReference type="InterPro" id="IPR015797">
    <property type="entry name" value="NUDIX_hydrolase-like_dom_sf"/>
</dbReference>
<evidence type="ECO:0000256" key="6">
    <source>
        <dbReference type="ARBA" id="ARBA00023211"/>
    </source>
</evidence>
<dbReference type="GO" id="GO:0046872">
    <property type="term" value="F:metal ion binding"/>
    <property type="evidence" value="ECO:0007669"/>
    <property type="project" value="UniProtKB-KW"/>
</dbReference>
<dbReference type="Proteomes" id="UP000282957">
    <property type="component" value="Unassembled WGS sequence"/>
</dbReference>
<organism evidence="8 9">
    <name type="scientific">Rhodovarius crocodyli</name>
    <dbReference type="NCBI Taxonomy" id="1979269"/>
    <lineage>
        <taxon>Bacteria</taxon>
        <taxon>Pseudomonadati</taxon>
        <taxon>Pseudomonadota</taxon>
        <taxon>Alphaproteobacteria</taxon>
        <taxon>Acetobacterales</taxon>
        <taxon>Roseomonadaceae</taxon>
        <taxon>Rhodovarius</taxon>
    </lineage>
</organism>
<gene>
    <name evidence="8" type="ORF">EOD42_03575</name>
</gene>
<dbReference type="Gene3D" id="3.90.79.10">
    <property type="entry name" value="Nucleoside Triphosphate Pyrophosphohydrolase"/>
    <property type="match status" value="2"/>
</dbReference>
<protein>
    <submittedName>
        <fullName evidence="8">NUDIX domain-containing protein</fullName>
    </submittedName>
</protein>
<evidence type="ECO:0000256" key="3">
    <source>
        <dbReference type="ARBA" id="ARBA00022723"/>
    </source>
</evidence>
<evidence type="ECO:0000313" key="9">
    <source>
        <dbReference type="Proteomes" id="UP000282957"/>
    </source>
</evidence>
<evidence type="ECO:0000259" key="7">
    <source>
        <dbReference type="PROSITE" id="PS51462"/>
    </source>
</evidence>
<accession>A0A437MNG7</accession>
<dbReference type="PROSITE" id="PS51257">
    <property type="entry name" value="PROKAR_LIPOPROTEIN"/>
    <property type="match status" value="1"/>
</dbReference>
<dbReference type="SUPFAM" id="SSF55811">
    <property type="entry name" value="Nudix"/>
    <property type="match status" value="1"/>
</dbReference>
<evidence type="ECO:0000256" key="2">
    <source>
        <dbReference type="ARBA" id="ARBA00001946"/>
    </source>
</evidence>
<keyword evidence="6" id="KW-0464">Manganese</keyword>
<keyword evidence="9" id="KW-1185">Reference proteome</keyword>
<dbReference type="PANTHER" id="PTHR12318:SF0">
    <property type="entry name" value="ACYL-COENZYME A DIPHOSPHATASE NUDT19"/>
    <property type="match status" value="1"/>
</dbReference>
<evidence type="ECO:0000256" key="1">
    <source>
        <dbReference type="ARBA" id="ARBA00001936"/>
    </source>
</evidence>
<evidence type="ECO:0000313" key="8">
    <source>
        <dbReference type="EMBL" id="RVT99191.1"/>
    </source>
</evidence>
<dbReference type="PANTHER" id="PTHR12318">
    <property type="entry name" value="TESTOSTERONE-REGULATED PROTEIN RP2"/>
    <property type="match status" value="1"/>
</dbReference>
<dbReference type="AlphaFoldDB" id="A0A437MNG7"/>
<keyword evidence="3" id="KW-0479">Metal-binding</keyword>
<dbReference type="GO" id="GO:0016818">
    <property type="term" value="F:hydrolase activity, acting on acid anhydrides, in phosphorus-containing anhydrides"/>
    <property type="evidence" value="ECO:0007669"/>
    <property type="project" value="InterPro"/>
</dbReference>